<name>A0ABX2N3X0_9SPHN</name>
<keyword evidence="5" id="KW-1185">Reference proteome</keyword>
<protein>
    <submittedName>
        <fullName evidence="4">Response regulator transcription factor</fullName>
    </submittedName>
</protein>
<dbReference type="SMART" id="SM00448">
    <property type="entry name" value="REC"/>
    <property type="match status" value="1"/>
</dbReference>
<proteinExistence type="predicted"/>
<evidence type="ECO:0000259" key="3">
    <source>
        <dbReference type="PROSITE" id="PS50930"/>
    </source>
</evidence>
<dbReference type="InterPro" id="IPR007492">
    <property type="entry name" value="LytTR_DNA-bd_dom"/>
</dbReference>
<reference evidence="4 5" key="1">
    <citation type="submission" date="2020-06" db="EMBL/GenBank/DDBJ databases">
        <authorList>
            <person name="Kim S.-J."/>
            <person name="Park S.-J."/>
        </authorList>
    </citation>
    <scope>NUCLEOTIDE SEQUENCE [LARGE SCALE GENOMIC DNA]</scope>
    <source>
        <strain evidence="4 5">SW-151</strain>
    </source>
</reference>
<dbReference type="InterPro" id="IPR011006">
    <property type="entry name" value="CheY-like_superfamily"/>
</dbReference>
<dbReference type="InterPro" id="IPR046947">
    <property type="entry name" value="LytR-like"/>
</dbReference>
<feature type="domain" description="HTH LytTR-type" evidence="3">
    <location>
        <begin position="139"/>
        <end position="240"/>
    </location>
</feature>
<dbReference type="PROSITE" id="PS50930">
    <property type="entry name" value="HTH_LYTTR"/>
    <property type="match status" value="1"/>
</dbReference>
<accession>A0ABX2N3X0</accession>
<dbReference type="Proteomes" id="UP000652427">
    <property type="component" value="Unassembled WGS sequence"/>
</dbReference>
<dbReference type="PANTHER" id="PTHR37299">
    <property type="entry name" value="TRANSCRIPTIONAL REGULATOR-RELATED"/>
    <property type="match status" value="1"/>
</dbReference>
<dbReference type="RefSeq" id="WP_176279853.1">
    <property type="nucleotide sequence ID" value="NZ_JABWMH010000003.1"/>
</dbReference>
<dbReference type="Gene3D" id="3.40.50.2300">
    <property type="match status" value="1"/>
</dbReference>
<comment type="caution">
    <text evidence="4">The sequence shown here is derived from an EMBL/GenBank/DDBJ whole genome shotgun (WGS) entry which is preliminary data.</text>
</comment>
<feature type="domain" description="Response regulatory" evidence="2">
    <location>
        <begin position="7"/>
        <end position="121"/>
    </location>
</feature>
<dbReference type="SUPFAM" id="SSF52172">
    <property type="entry name" value="CheY-like"/>
    <property type="match status" value="1"/>
</dbReference>
<dbReference type="Pfam" id="PF00072">
    <property type="entry name" value="Response_reg"/>
    <property type="match status" value="1"/>
</dbReference>
<evidence type="ECO:0000256" key="1">
    <source>
        <dbReference type="PROSITE-ProRule" id="PRU00169"/>
    </source>
</evidence>
<dbReference type="InterPro" id="IPR001789">
    <property type="entry name" value="Sig_transdc_resp-reg_receiver"/>
</dbReference>
<gene>
    <name evidence="4" type="ORF">HUO14_10840</name>
</gene>
<evidence type="ECO:0000313" key="5">
    <source>
        <dbReference type="Proteomes" id="UP000652427"/>
    </source>
</evidence>
<dbReference type="PANTHER" id="PTHR37299:SF1">
    <property type="entry name" value="STAGE 0 SPORULATION PROTEIN A HOMOLOG"/>
    <property type="match status" value="1"/>
</dbReference>
<dbReference type="PROSITE" id="PS50110">
    <property type="entry name" value="RESPONSE_REGULATORY"/>
    <property type="match status" value="1"/>
</dbReference>
<organism evidence="4 5">
    <name type="scientific">Parasphingorhabdus flavimaris</name>
    <dbReference type="NCBI Taxonomy" id="266812"/>
    <lineage>
        <taxon>Bacteria</taxon>
        <taxon>Pseudomonadati</taxon>
        <taxon>Pseudomonadota</taxon>
        <taxon>Alphaproteobacteria</taxon>
        <taxon>Sphingomonadales</taxon>
        <taxon>Sphingomonadaceae</taxon>
        <taxon>Parasphingorhabdus</taxon>
    </lineage>
</organism>
<dbReference type="EMBL" id="JABWMH010000003">
    <property type="protein sequence ID" value="NVD28398.1"/>
    <property type="molecule type" value="Genomic_DNA"/>
</dbReference>
<feature type="modified residue" description="4-aspartylphosphate" evidence="1">
    <location>
        <position position="58"/>
    </location>
</feature>
<keyword evidence="1" id="KW-0597">Phosphoprotein</keyword>
<sequence length="240" mass="27277">MLAKLPSVLIVDDEPLARSRLKALCERTGLFGNMHLANGGLQALEKIRQLEPDILLLDVDMPDLSGLKVAEKCESLLHIPQIIFTTAHNKYAVQAFRLEATDYLLKPVKEGQLREAVERAIVNIARSRKDQEPEVAQALWVQDGTGSLQLNILDIEWVEAERDYMRLYLRGRSYLLHQSMRSLEDQLPDSLFVRVHRSAIVRRDCIAEVRRKGRKRFVILQDGSQLAIGPRYADRVIGTG</sequence>
<dbReference type="Gene3D" id="2.40.50.1020">
    <property type="entry name" value="LytTr DNA-binding domain"/>
    <property type="match status" value="1"/>
</dbReference>
<evidence type="ECO:0000313" key="4">
    <source>
        <dbReference type="EMBL" id="NVD28398.1"/>
    </source>
</evidence>
<dbReference type="Pfam" id="PF04397">
    <property type="entry name" value="LytTR"/>
    <property type="match status" value="1"/>
</dbReference>
<dbReference type="SMART" id="SM00850">
    <property type="entry name" value="LytTR"/>
    <property type="match status" value="1"/>
</dbReference>
<evidence type="ECO:0000259" key="2">
    <source>
        <dbReference type="PROSITE" id="PS50110"/>
    </source>
</evidence>